<dbReference type="AlphaFoldDB" id="A0A1Y2JK75"/>
<dbReference type="Proteomes" id="UP000193335">
    <property type="component" value="Unassembled WGS sequence"/>
</dbReference>
<protein>
    <submittedName>
        <fullName evidence="2">Uncharacterized protein</fullName>
    </submittedName>
</protein>
<proteinExistence type="predicted"/>
<evidence type="ECO:0000313" key="2">
    <source>
        <dbReference type="EMBL" id="OSJ30409.1"/>
    </source>
</evidence>
<feature type="region of interest" description="Disordered" evidence="1">
    <location>
        <begin position="1"/>
        <end position="26"/>
    </location>
</feature>
<accession>A0A1Y2JK75</accession>
<sequence>MKRLSEDFAAYGTKPLDSSAAPDSANDRSTIGSLAALDYRAAVVPGVAAPCRLAHDHVAFDYPRRRANDFFFPDLS</sequence>
<evidence type="ECO:0000256" key="1">
    <source>
        <dbReference type="SAM" id="MobiDB-lite"/>
    </source>
</evidence>
<reference evidence="2 3" key="1">
    <citation type="submission" date="2017-03" db="EMBL/GenBank/DDBJ databases">
        <title>Whole genome sequences of fourteen strains of Bradyrhizobium canariense and one strain of Bradyrhizobium japonicum isolated from Lupinus (Papilionoideae: Genisteae) species in Algeria.</title>
        <authorList>
            <person name="Crovadore J."/>
            <person name="Chekireb D."/>
            <person name="Brachmann A."/>
            <person name="Chablais R."/>
            <person name="Cochard B."/>
            <person name="Lefort F."/>
        </authorList>
    </citation>
    <scope>NUCLEOTIDE SEQUENCE [LARGE SCALE GENOMIC DNA]</scope>
    <source>
        <strain evidence="2 3">UBMA197</strain>
    </source>
</reference>
<gene>
    <name evidence="2" type="ORF">BSZ19_24685</name>
</gene>
<organism evidence="2 3">
    <name type="scientific">Bradyrhizobium japonicum</name>
    <dbReference type="NCBI Taxonomy" id="375"/>
    <lineage>
        <taxon>Bacteria</taxon>
        <taxon>Pseudomonadati</taxon>
        <taxon>Pseudomonadota</taxon>
        <taxon>Alphaproteobacteria</taxon>
        <taxon>Hyphomicrobiales</taxon>
        <taxon>Nitrobacteraceae</taxon>
        <taxon>Bradyrhizobium</taxon>
    </lineage>
</organism>
<dbReference type="EMBL" id="NAFL01000261">
    <property type="protein sequence ID" value="OSJ30409.1"/>
    <property type="molecule type" value="Genomic_DNA"/>
</dbReference>
<evidence type="ECO:0000313" key="3">
    <source>
        <dbReference type="Proteomes" id="UP000193335"/>
    </source>
</evidence>
<name>A0A1Y2JK75_BRAJP</name>
<comment type="caution">
    <text evidence="2">The sequence shown here is derived from an EMBL/GenBank/DDBJ whole genome shotgun (WGS) entry which is preliminary data.</text>
</comment>